<evidence type="ECO:0000256" key="1">
    <source>
        <dbReference type="ARBA" id="ARBA00010996"/>
    </source>
</evidence>
<keyword evidence="4" id="KW-0732">Signal</keyword>
<feature type="binding site" evidence="2">
    <location>
        <position position="85"/>
    </location>
    <ligand>
        <name>Cu cation</name>
        <dbReference type="ChEBI" id="CHEBI:23378"/>
    </ligand>
</feature>
<keyword evidence="2" id="KW-0479">Metal-binding</keyword>
<sequence length="225" mass="24756">MSWKGALPVAALLAAVCSAPCVTFAQVVPSPPVQDFVPPAVGTYRLPPIQKATDGWVLDGNYFPRRLSSYTHDAVTLLTFIYTYCSDPIGCPLAYATLDGVKQGVLRDAALKGRVRLVSLSFDPTNDTPDAMRIYGGQNARDETVPWKFLTTYSMWTLKPILDGYGQDVDVLYDGEGKATRARAHMLKMFLIDPRGVVREVYSAAFLHPDVILNDLRTIAAETRP</sequence>
<name>A0A4R7NZC7_9GAMM</name>
<feature type="chain" id="PRO_5020732186" evidence="4">
    <location>
        <begin position="26"/>
        <end position="225"/>
    </location>
</feature>
<dbReference type="InterPro" id="IPR036249">
    <property type="entry name" value="Thioredoxin-like_sf"/>
</dbReference>
<comment type="similarity">
    <text evidence="1">Belongs to the SCO1/2 family.</text>
</comment>
<evidence type="ECO:0000256" key="3">
    <source>
        <dbReference type="PIRSR" id="PIRSR603782-2"/>
    </source>
</evidence>
<dbReference type="Gene3D" id="3.40.30.10">
    <property type="entry name" value="Glutaredoxin"/>
    <property type="match status" value="1"/>
</dbReference>
<dbReference type="GO" id="GO:0046872">
    <property type="term" value="F:metal ion binding"/>
    <property type="evidence" value="ECO:0007669"/>
    <property type="project" value="UniProtKB-KW"/>
</dbReference>
<evidence type="ECO:0000313" key="6">
    <source>
        <dbReference type="Proteomes" id="UP000295341"/>
    </source>
</evidence>
<dbReference type="SUPFAM" id="SSF52833">
    <property type="entry name" value="Thioredoxin-like"/>
    <property type="match status" value="1"/>
</dbReference>
<dbReference type="Pfam" id="PF02630">
    <property type="entry name" value="SCO1-SenC"/>
    <property type="match status" value="1"/>
</dbReference>
<feature type="binding site" evidence="2">
    <location>
        <position position="91"/>
    </location>
    <ligand>
        <name>Cu cation</name>
        <dbReference type="ChEBI" id="CHEBI:23378"/>
    </ligand>
</feature>
<dbReference type="Proteomes" id="UP000295341">
    <property type="component" value="Unassembled WGS sequence"/>
</dbReference>
<evidence type="ECO:0000313" key="5">
    <source>
        <dbReference type="EMBL" id="TDU26498.1"/>
    </source>
</evidence>
<dbReference type="EMBL" id="SOBT01000010">
    <property type="protein sequence ID" value="TDU26498.1"/>
    <property type="molecule type" value="Genomic_DNA"/>
</dbReference>
<keyword evidence="6" id="KW-1185">Reference proteome</keyword>
<feature type="disulfide bond" description="Redox-active" evidence="3">
    <location>
        <begin position="85"/>
        <end position="91"/>
    </location>
</feature>
<feature type="signal peptide" evidence="4">
    <location>
        <begin position="1"/>
        <end position="25"/>
    </location>
</feature>
<keyword evidence="2" id="KW-0186">Copper</keyword>
<gene>
    <name evidence="5" type="ORF">DFR24_3524</name>
</gene>
<keyword evidence="3" id="KW-1015">Disulfide bond</keyword>
<dbReference type="AlphaFoldDB" id="A0A4R7NZC7"/>
<organism evidence="5 6">
    <name type="scientific">Panacagrimonas perspica</name>
    <dbReference type="NCBI Taxonomy" id="381431"/>
    <lineage>
        <taxon>Bacteria</taxon>
        <taxon>Pseudomonadati</taxon>
        <taxon>Pseudomonadota</taxon>
        <taxon>Gammaproteobacteria</taxon>
        <taxon>Nevskiales</taxon>
        <taxon>Nevskiaceae</taxon>
        <taxon>Panacagrimonas</taxon>
    </lineage>
</organism>
<evidence type="ECO:0000256" key="4">
    <source>
        <dbReference type="SAM" id="SignalP"/>
    </source>
</evidence>
<feature type="binding site" evidence="2">
    <location>
        <position position="185"/>
    </location>
    <ligand>
        <name>Cu cation</name>
        <dbReference type="ChEBI" id="CHEBI:23378"/>
    </ligand>
</feature>
<dbReference type="InterPro" id="IPR003782">
    <property type="entry name" value="SCO1/SenC"/>
</dbReference>
<proteinExistence type="inferred from homology"/>
<reference evidence="5 6" key="1">
    <citation type="submission" date="2019-03" db="EMBL/GenBank/DDBJ databases">
        <title>Genomic Encyclopedia of Type Strains, Phase IV (KMG-IV): sequencing the most valuable type-strain genomes for metagenomic binning, comparative biology and taxonomic classification.</title>
        <authorList>
            <person name="Goeker M."/>
        </authorList>
    </citation>
    <scope>NUCLEOTIDE SEQUENCE [LARGE SCALE GENOMIC DNA]</scope>
    <source>
        <strain evidence="5 6">DSM 26377</strain>
    </source>
</reference>
<accession>A0A4R7NZC7</accession>
<dbReference type="RefSeq" id="WP_133882698.1">
    <property type="nucleotide sequence ID" value="NZ_MWIN01000019.1"/>
</dbReference>
<dbReference type="CDD" id="cd02968">
    <property type="entry name" value="SCO"/>
    <property type="match status" value="1"/>
</dbReference>
<evidence type="ECO:0000256" key="2">
    <source>
        <dbReference type="PIRSR" id="PIRSR603782-1"/>
    </source>
</evidence>
<dbReference type="OrthoDB" id="9805202at2"/>
<comment type="caution">
    <text evidence="5">The sequence shown here is derived from an EMBL/GenBank/DDBJ whole genome shotgun (WGS) entry which is preliminary data.</text>
</comment>
<protein>
    <submittedName>
        <fullName evidence="5">Protein SCO1/2</fullName>
    </submittedName>
</protein>